<reference evidence="2 3" key="1">
    <citation type="submission" date="2021-01" db="EMBL/GenBank/DDBJ databases">
        <title>Whole genome shotgun sequence of Catellatospora bangladeshensis NBRC 107357.</title>
        <authorList>
            <person name="Komaki H."/>
            <person name="Tamura T."/>
        </authorList>
    </citation>
    <scope>NUCLEOTIDE SEQUENCE [LARGE SCALE GENOMIC DNA]</scope>
    <source>
        <strain evidence="2 3">NBRC 107357</strain>
    </source>
</reference>
<comment type="caution">
    <text evidence="2">The sequence shown here is derived from an EMBL/GenBank/DDBJ whole genome shotgun (WGS) entry which is preliminary data.</text>
</comment>
<name>A0A8J3JZE1_9ACTN</name>
<dbReference type="InterPro" id="IPR025164">
    <property type="entry name" value="Toastrack_DUF4097"/>
</dbReference>
<dbReference type="RefSeq" id="WP_203756193.1">
    <property type="nucleotide sequence ID" value="NZ_BONF01000052.1"/>
</dbReference>
<accession>A0A8J3JZE1</accession>
<dbReference type="PANTHER" id="PTHR34094">
    <property type="match status" value="1"/>
</dbReference>
<organism evidence="2 3">
    <name type="scientific">Catellatospora bangladeshensis</name>
    <dbReference type="NCBI Taxonomy" id="310355"/>
    <lineage>
        <taxon>Bacteria</taxon>
        <taxon>Bacillati</taxon>
        <taxon>Actinomycetota</taxon>
        <taxon>Actinomycetes</taxon>
        <taxon>Micromonosporales</taxon>
        <taxon>Micromonosporaceae</taxon>
        <taxon>Catellatospora</taxon>
    </lineage>
</organism>
<evidence type="ECO:0000259" key="1">
    <source>
        <dbReference type="Pfam" id="PF13349"/>
    </source>
</evidence>
<dbReference type="Proteomes" id="UP000601223">
    <property type="component" value="Unassembled WGS sequence"/>
</dbReference>
<dbReference type="AlphaFoldDB" id="A0A8J3JZE1"/>
<dbReference type="EMBL" id="BONF01000052">
    <property type="protein sequence ID" value="GIF85794.1"/>
    <property type="molecule type" value="Genomic_DNA"/>
</dbReference>
<sequence>MDQTFACSGTVRADLRLAAGRLEVVASDRDTAHVSVTPMDASEGSAEAMRETKIDFADGRLLVAAPEHGGWRLFRRARLLVRVELPTGSALSVKLASADAVCEGLFHDAVVHTASGDVVLGQVAGDTSVNTASGNVRLGAVGGHLRANSASGDLRTGHVSRTVTVHTASGDVEIGGVDHDARITSASGDISIGVARGGEVKLNTASGDISVGVAAGTGVWLDLTTASGRTSSDLHMAGPVPPPAANPTTLTLKARTASGDIALRRVVPIPA</sequence>
<dbReference type="PANTHER" id="PTHR34094:SF1">
    <property type="entry name" value="PROTEIN FAM185A"/>
    <property type="match status" value="1"/>
</dbReference>
<protein>
    <recommendedName>
        <fullName evidence="1">DUF4097 domain-containing protein</fullName>
    </recommendedName>
</protein>
<dbReference type="Pfam" id="PF13349">
    <property type="entry name" value="DUF4097"/>
    <property type="match status" value="1"/>
</dbReference>
<keyword evidence="3" id="KW-1185">Reference proteome</keyword>
<evidence type="ECO:0000313" key="3">
    <source>
        <dbReference type="Proteomes" id="UP000601223"/>
    </source>
</evidence>
<feature type="domain" description="DUF4097" evidence="1">
    <location>
        <begin position="30"/>
        <end position="263"/>
    </location>
</feature>
<evidence type="ECO:0000313" key="2">
    <source>
        <dbReference type="EMBL" id="GIF85794.1"/>
    </source>
</evidence>
<proteinExistence type="predicted"/>
<gene>
    <name evidence="2" type="ORF">Cba03nite_71430</name>
</gene>